<organism evidence="2 3">
    <name type="scientific">Astathelohania contejeani</name>
    <dbReference type="NCBI Taxonomy" id="164912"/>
    <lineage>
        <taxon>Eukaryota</taxon>
        <taxon>Fungi</taxon>
        <taxon>Fungi incertae sedis</taxon>
        <taxon>Microsporidia</taxon>
        <taxon>Astathelohaniidae</taxon>
        <taxon>Astathelohania</taxon>
    </lineage>
</organism>
<evidence type="ECO:0000313" key="3">
    <source>
        <dbReference type="Proteomes" id="UP001516464"/>
    </source>
</evidence>
<evidence type="ECO:0000313" key="2">
    <source>
        <dbReference type="EMBL" id="KAF7683404.1"/>
    </source>
</evidence>
<reference evidence="2 3" key="1">
    <citation type="submission" date="2019-01" db="EMBL/GenBank/DDBJ databases">
        <title>Genomes sequencing and comparative genomics of infectious freshwater microsporidia, Cucumispora dikerogammari and Thelohania contejeani.</title>
        <authorList>
            <person name="Cormier A."/>
            <person name="Giraud I."/>
            <person name="Wattier R."/>
            <person name="Teixeira M."/>
            <person name="Grandjean F."/>
            <person name="Rigaud T."/>
            <person name="Cordaux R."/>
        </authorList>
    </citation>
    <scope>NUCLEOTIDE SEQUENCE [LARGE SCALE GENOMIC DNA]</scope>
    <source>
        <strain evidence="2">T1</strain>
        <tissue evidence="2">Spores</tissue>
    </source>
</reference>
<keyword evidence="1" id="KW-0732">Signal</keyword>
<evidence type="ECO:0000256" key="1">
    <source>
        <dbReference type="SAM" id="SignalP"/>
    </source>
</evidence>
<proteinExistence type="predicted"/>
<comment type="caution">
    <text evidence="2">The sequence shown here is derived from an EMBL/GenBank/DDBJ whole genome shotgun (WGS) entry which is preliminary data.</text>
</comment>
<dbReference type="EMBL" id="SBIQ01000089">
    <property type="protein sequence ID" value="KAF7683404.1"/>
    <property type="molecule type" value="Genomic_DNA"/>
</dbReference>
<accession>A0ABQ7HZ59</accession>
<sequence>MKIILFISVLYSSCPSEYYPSDSYEVGFVYKSYKQERVCETKSSIHTSTCDTSSTCKSEIPPIRSSSSESCSIGSCEYELNICQNNIFNIIKCLFKKAKEKKIFIITKNVFELLKSVDDLIKNEKNRRIQQKSHHKIKKASNKLENKIICYIKKECI</sequence>
<feature type="chain" id="PRO_5045592274" evidence="1">
    <location>
        <begin position="17"/>
        <end position="157"/>
    </location>
</feature>
<gene>
    <name evidence="2" type="ORF">TCON_1380</name>
</gene>
<name>A0ABQ7HZ59_9MICR</name>
<protein>
    <submittedName>
        <fullName evidence="2">Uncharacterized protein</fullName>
    </submittedName>
</protein>
<feature type="signal peptide" evidence="1">
    <location>
        <begin position="1"/>
        <end position="16"/>
    </location>
</feature>
<dbReference type="Proteomes" id="UP001516464">
    <property type="component" value="Unassembled WGS sequence"/>
</dbReference>
<keyword evidence="3" id="KW-1185">Reference proteome</keyword>